<evidence type="ECO:0000256" key="1">
    <source>
        <dbReference type="SAM" id="MobiDB-lite"/>
    </source>
</evidence>
<dbReference type="SUPFAM" id="SSF116846">
    <property type="entry name" value="MIT domain"/>
    <property type="match status" value="1"/>
</dbReference>
<dbReference type="STRING" id="4829.A0A163JRX7"/>
<feature type="region of interest" description="Disordered" evidence="1">
    <location>
        <begin position="1"/>
        <end position="118"/>
    </location>
</feature>
<feature type="region of interest" description="Disordered" evidence="1">
    <location>
        <begin position="407"/>
        <end position="454"/>
    </location>
</feature>
<evidence type="ECO:0000313" key="3">
    <source>
        <dbReference type="Proteomes" id="UP000078561"/>
    </source>
</evidence>
<name>A0A163JRX7_ABSGL</name>
<dbReference type="AlphaFoldDB" id="A0A163JRX7"/>
<proteinExistence type="predicted"/>
<reference evidence="2" key="1">
    <citation type="submission" date="2016-04" db="EMBL/GenBank/DDBJ databases">
        <authorList>
            <person name="Evans L.H."/>
            <person name="Alamgir A."/>
            <person name="Owens N."/>
            <person name="Weber N.D."/>
            <person name="Virtaneva K."/>
            <person name="Barbian K."/>
            <person name="Babar A."/>
            <person name="Rosenke K."/>
        </authorList>
    </citation>
    <scope>NUCLEOTIDE SEQUENCE [LARGE SCALE GENOMIC DNA]</scope>
    <source>
        <strain evidence="2">CBS 101.48</strain>
    </source>
</reference>
<organism evidence="2">
    <name type="scientific">Absidia glauca</name>
    <name type="common">Pin mould</name>
    <dbReference type="NCBI Taxonomy" id="4829"/>
    <lineage>
        <taxon>Eukaryota</taxon>
        <taxon>Fungi</taxon>
        <taxon>Fungi incertae sedis</taxon>
        <taxon>Mucoromycota</taxon>
        <taxon>Mucoromycotina</taxon>
        <taxon>Mucoromycetes</taxon>
        <taxon>Mucorales</taxon>
        <taxon>Cunninghamellaceae</taxon>
        <taxon>Absidia</taxon>
    </lineage>
</organism>
<dbReference type="EMBL" id="LT553527">
    <property type="protein sequence ID" value="SAM01473.1"/>
    <property type="molecule type" value="Genomic_DNA"/>
</dbReference>
<feature type="compositionally biased region" description="Low complexity" evidence="1">
    <location>
        <begin position="87"/>
        <end position="118"/>
    </location>
</feature>
<sequence>MTLLGSRYRKKATSISPKGSTSATTTSSKPVASHRPPSPTGIYPHQSAFLSRLPPNASSPAIYQQQQQQQQQHYSTNMSNHTSPSLSDYSQYPSTGSSSSSMITPFDSPTPTPSTSWTSEMSAFVDKLRDDAASIVGSAKYQQQKLQQQQQQQQQVPPLDRRSVSQGMKLVAIAADEYEEGNDDVALDIYLSGIDKILMALPNKTDPRTKLALREKLLSVEERVGILNLALQYQRPAIDHVEQDVIDDEIDLTTTTTTTTTTSMFSRISTTFSTISSLGTTTVQAWEANNAAMQKYDHPTRPQDSILRFKRFGRFVINASVTCAVVIKQSPIPDLIGLMFSYLLHFLCYLDHQYQVREKMQRVGVECIKLVLAADEHYHLHELASETLYMLIAASLKAAVAFKESPSYRQSNSPSTSESSDTTTMDPLKERHQIEYQESPPPTSRLPWIMSGWS</sequence>
<dbReference type="Proteomes" id="UP000078561">
    <property type="component" value="Unassembled WGS sequence"/>
</dbReference>
<accession>A0A163JRX7</accession>
<feature type="compositionally biased region" description="Low complexity" evidence="1">
    <location>
        <begin position="411"/>
        <end position="424"/>
    </location>
</feature>
<dbReference type="InterPro" id="IPR036181">
    <property type="entry name" value="MIT_dom_sf"/>
</dbReference>
<dbReference type="OMA" id="ERVGIIH"/>
<evidence type="ECO:0000313" key="2">
    <source>
        <dbReference type="EMBL" id="SAM01473.1"/>
    </source>
</evidence>
<evidence type="ECO:0008006" key="4">
    <source>
        <dbReference type="Google" id="ProtNLM"/>
    </source>
</evidence>
<dbReference type="Gene3D" id="1.20.58.80">
    <property type="entry name" value="Phosphotransferase system, lactose/cellobiose-type IIA subunit"/>
    <property type="match status" value="1"/>
</dbReference>
<dbReference type="InParanoid" id="A0A163JRX7"/>
<gene>
    <name evidence="2" type="primary">ABSGL_07214.1 scaffold 8717</name>
</gene>
<dbReference type="OrthoDB" id="2414723at2759"/>
<protein>
    <recommendedName>
        <fullName evidence="4">MIT domain-containing protein</fullName>
    </recommendedName>
</protein>
<feature type="compositionally biased region" description="Polar residues" evidence="1">
    <location>
        <begin position="73"/>
        <end position="86"/>
    </location>
</feature>
<keyword evidence="3" id="KW-1185">Reference proteome</keyword>